<dbReference type="Proteomes" id="UP000008634">
    <property type="component" value="Chromosome"/>
</dbReference>
<protein>
    <submittedName>
        <fullName evidence="2">Peptidase M28</fullName>
    </submittedName>
</protein>
<evidence type="ECO:0000313" key="3">
    <source>
        <dbReference type="Proteomes" id="UP000008634"/>
    </source>
</evidence>
<feature type="chain" id="PRO_5003215713" evidence="1">
    <location>
        <begin position="28"/>
        <end position="51"/>
    </location>
</feature>
<reference evidence="2 3" key="1">
    <citation type="journal article" date="2010" name="Stand. Genomic Sci.">
        <title>Complete genome sequence of Cellulophaga algicola type strain (IC166).</title>
        <authorList>
            <person name="Abt B."/>
            <person name="Lu M."/>
            <person name="Misra M."/>
            <person name="Han C."/>
            <person name="Nolan M."/>
            <person name="Lucas S."/>
            <person name="Hammon N."/>
            <person name="Deshpande S."/>
            <person name="Cheng J.F."/>
            <person name="Tapia R."/>
            <person name="Goodwin L."/>
            <person name="Pitluck S."/>
            <person name="Liolios K."/>
            <person name="Pagani I."/>
            <person name="Ivanova N."/>
            <person name="Mavromatis K."/>
            <person name="Ovchinikova G."/>
            <person name="Pati A."/>
            <person name="Chen A."/>
            <person name="Palaniappan K."/>
            <person name="Land M."/>
            <person name="Hauser L."/>
            <person name="Chang Y.J."/>
            <person name="Jeffries C.D."/>
            <person name="Detter J.C."/>
            <person name="Brambilla E."/>
            <person name="Rohde M."/>
            <person name="Tindall B.J."/>
            <person name="Goker M."/>
            <person name="Woyke T."/>
            <person name="Bristow J."/>
            <person name="Eisen J.A."/>
            <person name="Markowitz V."/>
            <person name="Hugenholtz P."/>
            <person name="Kyrpides N.C."/>
            <person name="Klenk H.P."/>
            <person name="Lapidus A."/>
        </authorList>
    </citation>
    <scope>NUCLEOTIDE SEQUENCE [LARGE SCALE GENOMIC DNA]</scope>
    <source>
        <strain evidence="3">DSM 14237 / IC166 / ACAM 630</strain>
    </source>
</reference>
<dbReference type="eggNOG" id="ENOG50311HX">
    <property type="taxonomic scope" value="Bacteria"/>
</dbReference>
<evidence type="ECO:0000256" key="1">
    <source>
        <dbReference type="SAM" id="SignalP"/>
    </source>
</evidence>
<accession>E6XFE7</accession>
<dbReference type="AlphaFoldDB" id="E6XFE7"/>
<dbReference type="STRING" id="688270.Celal_4178"/>
<sequence length="51" mass="5438">MNTKKSLLAIAAITLFALSSCSSTSSNDDDSLYETNSIEKKLIKPRPGYGG</sequence>
<dbReference type="EMBL" id="CP002453">
    <property type="protein sequence ID" value="ADV51420.1"/>
    <property type="molecule type" value="Genomic_DNA"/>
</dbReference>
<name>E6XFE7_CELAD</name>
<evidence type="ECO:0000313" key="2">
    <source>
        <dbReference type="EMBL" id="ADV51420.1"/>
    </source>
</evidence>
<dbReference type="KEGG" id="cao:Celal_4178"/>
<dbReference type="PROSITE" id="PS51257">
    <property type="entry name" value="PROKAR_LIPOPROTEIN"/>
    <property type="match status" value="1"/>
</dbReference>
<keyword evidence="3" id="KW-1185">Reference proteome</keyword>
<organism evidence="2 3">
    <name type="scientific">Cellulophaga algicola (strain DSM 14237 / IC166 / ACAM 630)</name>
    <dbReference type="NCBI Taxonomy" id="688270"/>
    <lineage>
        <taxon>Bacteria</taxon>
        <taxon>Pseudomonadati</taxon>
        <taxon>Bacteroidota</taxon>
        <taxon>Flavobacteriia</taxon>
        <taxon>Flavobacteriales</taxon>
        <taxon>Flavobacteriaceae</taxon>
        <taxon>Cellulophaga</taxon>
    </lineage>
</organism>
<proteinExistence type="predicted"/>
<gene>
    <name evidence="2" type="ordered locus">Celal_4178</name>
</gene>
<dbReference type="HOGENOM" id="CLU_3096984_0_0_10"/>
<keyword evidence="1" id="KW-0732">Signal</keyword>
<feature type="signal peptide" evidence="1">
    <location>
        <begin position="1"/>
        <end position="27"/>
    </location>
</feature>